<dbReference type="PANTHER" id="PTHR42856">
    <property type="entry name" value="ACYL-COENZYME A THIOESTERASE PAAI"/>
    <property type="match status" value="1"/>
</dbReference>
<feature type="domain" description="Thioesterase" evidence="2">
    <location>
        <begin position="56"/>
        <end position="130"/>
    </location>
</feature>
<dbReference type="EMBL" id="JACNJD010000275">
    <property type="protein sequence ID" value="MBC8178351.1"/>
    <property type="molecule type" value="Genomic_DNA"/>
</dbReference>
<dbReference type="GO" id="GO:0016289">
    <property type="term" value="F:acyl-CoA hydrolase activity"/>
    <property type="evidence" value="ECO:0007669"/>
    <property type="project" value="TreeGrafter"/>
</dbReference>
<evidence type="ECO:0000259" key="2">
    <source>
        <dbReference type="Pfam" id="PF03061"/>
    </source>
</evidence>
<dbReference type="NCBIfam" id="TIGR00369">
    <property type="entry name" value="unchar_dom_1"/>
    <property type="match status" value="1"/>
</dbReference>
<dbReference type="SUPFAM" id="SSF54637">
    <property type="entry name" value="Thioesterase/thiol ester dehydrase-isomerase"/>
    <property type="match status" value="1"/>
</dbReference>
<sequence length="154" mass="16354">MTVRRTGNSPSDVEKLANDSDSSSFAQLLGLMTIEAHRGYALSSLRLSEKKHVNFHGGTHGAAIFAVADHACGVCGNSLGRKAVLVNSSMNYIANPVLGSTVEAEARMIHEGNKAGTMLVNVKDSDGKLLAHCQATVYFLSGSENNKKGELLHK</sequence>
<protein>
    <submittedName>
        <fullName evidence="3">PaaI family thioesterase</fullName>
    </submittedName>
</protein>
<dbReference type="PANTHER" id="PTHR42856:SF1">
    <property type="entry name" value="ACYL-COENZYME A THIOESTERASE PAAI"/>
    <property type="match status" value="1"/>
</dbReference>
<proteinExistence type="predicted"/>
<comment type="caution">
    <text evidence="3">The sequence shown here is derived from an EMBL/GenBank/DDBJ whole genome shotgun (WGS) entry which is preliminary data.</text>
</comment>
<dbReference type="Pfam" id="PF03061">
    <property type="entry name" value="4HBT"/>
    <property type="match status" value="1"/>
</dbReference>
<organism evidence="3 4">
    <name type="scientific">Candidatus Desulfacyla euxinica</name>
    <dbReference type="NCBI Taxonomy" id="2841693"/>
    <lineage>
        <taxon>Bacteria</taxon>
        <taxon>Deltaproteobacteria</taxon>
        <taxon>Candidatus Desulfacyla</taxon>
    </lineage>
</organism>
<gene>
    <name evidence="3" type="ORF">H8E19_13175</name>
</gene>
<name>A0A8J6N1Y8_9DELT</name>
<dbReference type="InterPro" id="IPR029069">
    <property type="entry name" value="HotDog_dom_sf"/>
</dbReference>
<dbReference type="AlphaFoldDB" id="A0A8J6N1Y8"/>
<accession>A0A8J6N1Y8</accession>
<evidence type="ECO:0000313" key="3">
    <source>
        <dbReference type="EMBL" id="MBC8178351.1"/>
    </source>
</evidence>
<dbReference type="InterPro" id="IPR052723">
    <property type="entry name" value="Acyl-CoA_thioesterase_PaaI"/>
</dbReference>
<evidence type="ECO:0000313" key="4">
    <source>
        <dbReference type="Proteomes" id="UP000650524"/>
    </source>
</evidence>
<evidence type="ECO:0000256" key="1">
    <source>
        <dbReference type="ARBA" id="ARBA00022801"/>
    </source>
</evidence>
<dbReference type="CDD" id="cd03443">
    <property type="entry name" value="PaaI_thioesterase"/>
    <property type="match status" value="1"/>
</dbReference>
<keyword evidence="1" id="KW-0378">Hydrolase</keyword>
<dbReference type="Proteomes" id="UP000650524">
    <property type="component" value="Unassembled WGS sequence"/>
</dbReference>
<dbReference type="Gene3D" id="3.10.129.10">
    <property type="entry name" value="Hotdog Thioesterase"/>
    <property type="match status" value="1"/>
</dbReference>
<reference evidence="3 4" key="1">
    <citation type="submission" date="2020-08" db="EMBL/GenBank/DDBJ databases">
        <title>Bridging the membrane lipid divide: bacteria of the FCB group superphylum have the potential to synthesize archaeal ether lipids.</title>
        <authorList>
            <person name="Villanueva L."/>
            <person name="Von Meijenfeldt F.A.B."/>
            <person name="Westbye A.B."/>
            <person name="Yadav S."/>
            <person name="Hopmans E.C."/>
            <person name="Dutilh B.E."/>
            <person name="Sinninghe Damste J.S."/>
        </authorList>
    </citation>
    <scope>NUCLEOTIDE SEQUENCE [LARGE SCALE GENOMIC DNA]</scope>
    <source>
        <strain evidence="3">NIOZ-UU27</strain>
    </source>
</reference>
<dbReference type="InterPro" id="IPR003736">
    <property type="entry name" value="PAAI_dom"/>
</dbReference>
<dbReference type="InterPro" id="IPR006683">
    <property type="entry name" value="Thioestr_dom"/>
</dbReference>